<sequence length="435" mass="51017">MDPNIKYRKEPFVHHLKDKEVFKSIFTPELNTLLEIFKKYNYEIRLAGGPVRDLILDIRPTDLDFATTATPAEMKNMFTEENIRMINTNGEKHGTITARINEENYECTTLRIDVVTDGRHAQVEFTKDWLLDANRRDLTINSMFLDFEGTIYDHFFGYEDLMARKIRFVGIAERRIQEDYLRILRYFRFFGRITTDPHAHDEDTINAIKENVQGLQSISGERLWVELKKILQGNYADDILTKILECGIAKYIGLPSDSNLQEFDRVKNNKLKDIDYQPITILASLLNNSEDAFKLHERLKFSAFDRDLLYFIVKHREVTKDADLKHFQKLCLSNDFGKPKDIKNYVHELLKYHCNKETYENVNNWKIPYFPVNGTMLKENNCPAGKFMGHVMIKLKTIWANNDFNMSAEELITHLPKVISELDLEKGVKKQKLNE</sequence>
<evidence type="ECO:0000256" key="6">
    <source>
        <dbReference type="ARBA" id="ARBA00022723"/>
    </source>
</evidence>
<dbReference type="PANTHER" id="PTHR46173:SF1">
    <property type="entry name" value="CCA TRNA NUCLEOTIDYLTRANSFERASE 1, MITOCHONDRIAL"/>
    <property type="match status" value="1"/>
</dbReference>
<dbReference type="Gene3D" id="1.10.3090.10">
    <property type="entry name" value="cca-adding enzyme, domain 2"/>
    <property type="match status" value="1"/>
</dbReference>
<dbReference type="InterPro" id="IPR002646">
    <property type="entry name" value="PolA_pol_head_dom"/>
</dbReference>
<keyword evidence="4" id="KW-0819">tRNA processing</keyword>
<dbReference type="InterPro" id="IPR043519">
    <property type="entry name" value="NT_sf"/>
</dbReference>
<dbReference type="CDD" id="cd05398">
    <property type="entry name" value="NT_ClassII-CCAase"/>
    <property type="match status" value="1"/>
</dbReference>
<evidence type="ECO:0000256" key="3">
    <source>
        <dbReference type="ARBA" id="ARBA00022679"/>
    </source>
</evidence>
<dbReference type="EMBL" id="JADBJN010000002">
    <property type="protein sequence ID" value="KAG5677811.1"/>
    <property type="molecule type" value="Genomic_DNA"/>
</dbReference>
<evidence type="ECO:0000259" key="11">
    <source>
        <dbReference type="Pfam" id="PF12627"/>
    </source>
</evidence>
<evidence type="ECO:0000256" key="8">
    <source>
        <dbReference type="ARBA" id="ARBA00022842"/>
    </source>
</evidence>
<dbReference type="InterPro" id="IPR032828">
    <property type="entry name" value="PolyA_RNA-bd"/>
</dbReference>
<evidence type="ECO:0000256" key="4">
    <source>
        <dbReference type="ARBA" id="ARBA00022694"/>
    </source>
</evidence>
<proteinExistence type="inferred from homology"/>
<dbReference type="InterPro" id="IPR050264">
    <property type="entry name" value="Bact_CCA-adding_enz_type3_sf"/>
</dbReference>
<evidence type="ECO:0000256" key="2">
    <source>
        <dbReference type="ARBA" id="ARBA00007265"/>
    </source>
</evidence>
<dbReference type="GO" id="GO:0005739">
    <property type="term" value="C:mitochondrion"/>
    <property type="evidence" value="ECO:0007669"/>
    <property type="project" value="TreeGrafter"/>
</dbReference>
<keyword evidence="7" id="KW-0547">Nucleotide-binding</keyword>
<comment type="caution">
    <text evidence="12">The sequence shown here is derived from an EMBL/GenBank/DDBJ whole genome shotgun (WGS) entry which is preliminary data.</text>
</comment>
<dbReference type="GO" id="GO:0000166">
    <property type="term" value="F:nucleotide binding"/>
    <property type="evidence" value="ECO:0007669"/>
    <property type="project" value="UniProtKB-KW"/>
</dbReference>
<protein>
    <recommendedName>
        <fullName evidence="14">CCA tRNA nucleotidyltransferase 1, mitochondrial</fullName>
    </recommendedName>
</protein>
<dbReference type="Gene3D" id="3.30.460.10">
    <property type="entry name" value="Beta Polymerase, domain 2"/>
    <property type="match status" value="1"/>
</dbReference>
<keyword evidence="9" id="KW-0694">RNA-binding</keyword>
<keyword evidence="6" id="KW-0479">Metal-binding</keyword>
<dbReference type="Pfam" id="PF12627">
    <property type="entry name" value="PolyA_pol_RNAbd"/>
    <property type="match status" value="1"/>
</dbReference>
<dbReference type="PANTHER" id="PTHR46173">
    <property type="entry name" value="CCA TRNA NUCLEOTIDYLTRANSFERASE 1, MITOCHONDRIAL"/>
    <property type="match status" value="1"/>
</dbReference>
<keyword evidence="3 9" id="KW-0808">Transferase</keyword>
<comment type="similarity">
    <text evidence="2 9">Belongs to the tRNA nucleotidyltransferase/poly(A) polymerase family.</text>
</comment>
<dbReference type="AlphaFoldDB" id="A0A9J6C7M5"/>
<organism evidence="12 13">
    <name type="scientific">Polypedilum vanderplanki</name>
    <name type="common">Sleeping chironomid midge</name>
    <dbReference type="NCBI Taxonomy" id="319348"/>
    <lineage>
        <taxon>Eukaryota</taxon>
        <taxon>Metazoa</taxon>
        <taxon>Ecdysozoa</taxon>
        <taxon>Arthropoda</taxon>
        <taxon>Hexapoda</taxon>
        <taxon>Insecta</taxon>
        <taxon>Pterygota</taxon>
        <taxon>Neoptera</taxon>
        <taxon>Endopterygota</taxon>
        <taxon>Diptera</taxon>
        <taxon>Nematocera</taxon>
        <taxon>Chironomoidea</taxon>
        <taxon>Chironomidae</taxon>
        <taxon>Chironominae</taxon>
        <taxon>Polypedilum</taxon>
        <taxon>Polypedilum</taxon>
    </lineage>
</organism>
<feature type="domain" description="Poly A polymerase head" evidence="10">
    <location>
        <begin position="45"/>
        <end position="167"/>
    </location>
</feature>
<evidence type="ECO:0000313" key="12">
    <source>
        <dbReference type="EMBL" id="KAG5677811.1"/>
    </source>
</evidence>
<dbReference type="GO" id="GO:0046872">
    <property type="term" value="F:metal ion binding"/>
    <property type="evidence" value="ECO:0007669"/>
    <property type="project" value="UniProtKB-KW"/>
</dbReference>
<dbReference type="OrthoDB" id="445712at2759"/>
<dbReference type="Proteomes" id="UP001107558">
    <property type="component" value="Chromosome 2"/>
</dbReference>
<evidence type="ECO:0000313" key="13">
    <source>
        <dbReference type="Proteomes" id="UP001107558"/>
    </source>
</evidence>
<comment type="cofactor">
    <cofactor evidence="1">
        <name>Mg(2+)</name>
        <dbReference type="ChEBI" id="CHEBI:18420"/>
    </cofactor>
</comment>
<dbReference type="GO" id="GO:1990180">
    <property type="term" value="P:mitochondrial tRNA 3'-end processing"/>
    <property type="evidence" value="ECO:0007669"/>
    <property type="project" value="TreeGrafter"/>
</dbReference>
<evidence type="ECO:0000259" key="10">
    <source>
        <dbReference type="Pfam" id="PF01743"/>
    </source>
</evidence>
<dbReference type="Pfam" id="PF01743">
    <property type="entry name" value="PolyA_pol"/>
    <property type="match status" value="1"/>
</dbReference>
<evidence type="ECO:0000256" key="5">
    <source>
        <dbReference type="ARBA" id="ARBA00022695"/>
    </source>
</evidence>
<evidence type="ECO:0000256" key="7">
    <source>
        <dbReference type="ARBA" id="ARBA00022741"/>
    </source>
</evidence>
<accession>A0A9J6C7M5</accession>
<dbReference type="SUPFAM" id="SSF81301">
    <property type="entry name" value="Nucleotidyltransferase"/>
    <property type="match status" value="1"/>
</dbReference>
<evidence type="ECO:0008006" key="14">
    <source>
        <dbReference type="Google" id="ProtNLM"/>
    </source>
</evidence>
<gene>
    <name evidence="12" type="ORF">PVAND_007538</name>
</gene>
<evidence type="ECO:0000256" key="1">
    <source>
        <dbReference type="ARBA" id="ARBA00001946"/>
    </source>
</evidence>
<dbReference type="GO" id="GO:0001680">
    <property type="term" value="P:tRNA 3'-terminal CCA addition"/>
    <property type="evidence" value="ECO:0007669"/>
    <property type="project" value="TreeGrafter"/>
</dbReference>
<keyword evidence="5" id="KW-0548">Nucleotidyltransferase</keyword>
<feature type="domain" description="tRNA nucleotidyltransferase/poly(A) polymerase RNA and SrmB- binding" evidence="11">
    <location>
        <begin position="201"/>
        <end position="252"/>
    </location>
</feature>
<keyword evidence="13" id="KW-1185">Reference proteome</keyword>
<evidence type="ECO:0000256" key="9">
    <source>
        <dbReference type="RuleBase" id="RU003953"/>
    </source>
</evidence>
<dbReference type="SUPFAM" id="SSF81891">
    <property type="entry name" value="Poly A polymerase C-terminal region-like"/>
    <property type="match status" value="1"/>
</dbReference>
<name>A0A9J6C7M5_POLVA</name>
<dbReference type="GO" id="GO:0000049">
    <property type="term" value="F:tRNA binding"/>
    <property type="evidence" value="ECO:0007669"/>
    <property type="project" value="TreeGrafter"/>
</dbReference>
<dbReference type="GO" id="GO:0016779">
    <property type="term" value="F:nucleotidyltransferase activity"/>
    <property type="evidence" value="ECO:0007669"/>
    <property type="project" value="UniProtKB-KW"/>
</dbReference>
<reference evidence="12" key="1">
    <citation type="submission" date="2021-03" db="EMBL/GenBank/DDBJ databases">
        <title>Chromosome level genome of the anhydrobiotic midge Polypedilum vanderplanki.</title>
        <authorList>
            <person name="Yoshida Y."/>
            <person name="Kikawada T."/>
            <person name="Gusev O."/>
        </authorList>
    </citation>
    <scope>NUCLEOTIDE SEQUENCE</scope>
    <source>
        <strain evidence="12">NIAS01</strain>
        <tissue evidence="12">Whole body or cell culture</tissue>
    </source>
</reference>
<keyword evidence="8" id="KW-0460">Magnesium</keyword>